<accession>A0A4Q0YM67</accession>
<evidence type="ECO:0000313" key="3">
    <source>
        <dbReference type="Proteomes" id="UP000290287"/>
    </source>
</evidence>
<evidence type="ECO:0000256" key="1">
    <source>
        <dbReference type="SAM" id="SignalP"/>
    </source>
</evidence>
<dbReference type="EMBL" id="PEIB01000036">
    <property type="protein sequence ID" value="RXJ71513.1"/>
    <property type="molecule type" value="Genomic_DNA"/>
</dbReference>
<dbReference type="InterPro" id="IPR029045">
    <property type="entry name" value="ClpP/crotonase-like_dom_sf"/>
</dbReference>
<protein>
    <submittedName>
        <fullName evidence="2">Uncharacterized protein</fullName>
    </submittedName>
</protein>
<name>A0A4Q0YM67_9GAMM</name>
<feature type="signal peptide" evidence="1">
    <location>
        <begin position="1"/>
        <end position="24"/>
    </location>
</feature>
<dbReference type="SUPFAM" id="SSF52096">
    <property type="entry name" value="ClpP/crotonase"/>
    <property type="match status" value="1"/>
</dbReference>
<dbReference type="Proteomes" id="UP000290287">
    <property type="component" value="Unassembled WGS sequence"/>
</dbReference>
<gene>
    <name evidence="2" type="ORF">CS022_20690</name>
</gene>
<organism evidence="2 3">
    <name type="scientific">Veronia nyctiphanis</name>
    <dbReference type="NCBI Taxonomy" id="1278244"/>
    <lineage>
        <taxon>Bacteria</taxon>
        <taxon>Pseudomonadati</taxon>
        <taxon>Pseudomonadota</taxon>
        <taxon>Gammaproteobacteria</taxon>
        <taxon>Vibrionales</taxon>
        <taxon>Vibrionaceae</taxon>
        <taxon>Veronia</taxon>
    </lineage>
</organism>
<dbReference type="RefSeq" id="WP_129123826.1">
    <property type="nucleotide sequence ID" value="NZ_PEIB01000036.1"/>
</dbReference>
<dbReference type="AlphaFoldDB" id="A0A4Q0YM67"/>
<evidence type="ECO:0000313" key="2">
    <source>
        <dbReference type="EMBL" id="RXJ71513.1"/>
    </source>
</evidence>
<keyword evidence="1" id="KW-0732">Signal</keyword>
<feature type="chain" id="PRO_5020508659" evidence="1">
    <location>
        <begin position="25"/>
        <end position="377"/>
    </location>
</feature>
<reference evidence="2 3" key="1">
    <citation type="submission" date="2017-10" db="EMBL/GenBank/DDBJ databases">
        <title>Nyctiphanis sp. nov., isolated from the stomach of the euphausiid Nyctiphanes simplex (Hansen, 1911) in the Gulf of California.</title>
        <authorList>
            <person name="Gomez-Gil B."/>
            <person name="Aguilar-Mendez M."/>
            <person name="Lopez-Cortes A."/>
            <person name="Gomez-Gutierrez J."/>
            <person name="Roque A."/>
            <person name="Lang E."/>
            <person name="Gonzalez-Castillo A."/>
        </authorList>
    </citation>
    <scope>NUCLEOTIDE SEQUENCE [LARGE SCALE GENOMIC DNA]</scope>
    <source>
        <strain evidence="2 3">CAIM 600</strain>
    </source>
</reference>
<dbReference type="OrthoDB" id="6198264at2"/>
<proteinExistence type="predicted"/>
<sequence>MSKKSSTLTALLITLQSFCFLAHADDHAAKSVIERASESAKVKFEPTKSIPDDEIDAFVAKFETMNKHVQLSITGPDGRKEYLLFLTEVDEEAGETLLLFNYRNKSDPEDKGILIYSGTDAEDEDNIFGQKGSFTIKSGVFPDKAEEQQAFFDTPDFAFSLQDDMTKAVIDEEGTFTISAKITNGDRDAVDIALTFNMALNGFGDSSIVLNKDKREAVLTGTLGIGTYNQLKDVADKIDKLYLQNVPGSMFDDVNMHTGRLIREHKITTVVLSDSEVSSGGVDLFAAGYQRKLQKGGKLGFHSWCGVSDDGQREEAGKLDNKDSEHWQQLTYFSEMLGKEKGLEFYFYTLYSAPCDNIHVMSLDDVKRYGLATEIFK</sequence>
<keyword evidence="3" id="KW-1185">Reference proteome</keyword>
<comment type="caution">
    <text evidence="2">The sequence shown here is derived from an EMBL/GenBank/DDBJ whole genome shotgun (WGS) entry which is preliminary data.</text>
</comment>